<name>A0ABD1UVC5_9LAMI</name>
<dbReference type="InterPro" id="IPR011990">
    <property type="entry name" value="TPR-like_helical_dom_sf"/>
</dbReference>
<organism evidence="1 2">
    <name type="scientific">Forsythia ovata</name>
    <dbReference type="NCBI Taxonomy" id="205694"/>
    <lineage>
        <taxon>Eukaryota</taxon>
        <taxon>Viridiplantae</taxon>
        <taxon>Streptophyta</taxon>
        <taxon>Embryophyta</taxon>
        <taxon>Tracheophyta</taxon>
        <taxon>Spermatophyta</taxon>
        <taxon>Magnoliopsida</taxon>
        <taxon>eudicotyledons</taxon>
        <taxon>Gunneridae</taxon>
        <taxon>Pentapetalae</taxon>
        <taxon>asterids</taxon>
        <taxon>lamiids</taxon>
        <taxon>Lamiales</taxon>
        <taxon>Oleaceae</taxon>
        <taxon>Forsythieae</taxon>
        <taxon>Forsythia</taxon>
    </lineage>
</organism>
<reference evidence="2" key="1">
    <citation type="submission" date="2024-07" db="EMBL/GenBank/DDBJ databases">
        <title>Two chromosome-level genome assemblies of Korean endemic species Abeliophyllum distichum and Forsythia ovata (Oleaceae).</title>
        <authorList>
            <person name="Jang H."/>
        </authorList>
    </citation>
    <scope>NUCLEOTIDE SEQUENCE [LARGE SCALE GENOMIC DNA]</scope>
</reference>
<gene>
    <name evidence="1" type="ORF">Fot_21620</name>
</gene>
<keyword evidence="2" id="KW-1185">Reference proteome</keyword>
<dbReference type="Gene3D" id="1.25.40.10">
    <property type="entry name" value="Tetratricopeptide repeat domain"/>
    <property type="match status" value="1"/>
</dbReference>
<protein>
    <submittedName>
        <fullName evidence="1">Uncharacterized protein</fullName>
    </submittedName>
</protein>
<accession>A0ABD1UVC5</accession>
<comment type="caution">
    <text evidence="1">The sequence shown here is derived from an EMBL/GenBank/DDBJ whole genome shotgun (WGS) entry which is preliminary data.</text>
</comment>
<dbReference type="AlphaFoldDB" id="A0ABD1UVC5"/>
<proteinExistence type="predicted"/>
<evidence type="ECO:0000313" key="1">
    <source>
        <dbReference type="EMBL" id="KAL2529019.1"/>
    </source>
</evidence>
<dbReference type="EMBL" id="JBFOLJ010000006">
    <property type="protein sequence ID" value="KAL2529019.1"/>
    <property type="molecule type" value="Genomic_DNA"/>
</dbReference>
<sequence>MANKLISQMGLPKSIANIFAARNMITVKCIDWIPVFLFVFTEPNKRYKINSFGQGQRSRRNLILLCAQVSESNCSQDKNKLTAQKRKSPMQRATYEYLRGNILDVFPEYKKDAEDHLSKAED</sequence>
<evidence type="ECO:0000313" key="2">
    <source>
        <dbReference type="Proteomes" id="UP001604277"/>
    </source>
</evidence>
<dbReference type="Proteomes" id="UP001604277">
    <property type="component" value="Unassembled WGS sequence"/>
</dbReference>